<reference evidence="2" key="1">
    <citation type="submission" date="2019-04" db="EMBL/GenBank/DDBJ databases">
        <authorList>
            <person name="Yu Z."/>
            <person name="Deng C."/>
        </authorList>
    </citation>
    <scope>NUCLEOTIDE SEQUENCE</scope>
</reference>
<dbReference type="Gene3D" id="3.10.28.10">
    <property type="entry name" value="Homing endonucleases"/>
    <property type="match status" value="1"/>
</dbReference>
<proteinExistence type="predicted"/>
<sequence>MVDYRILIEVLILIFFKQSLSKIEYLFFVFNILSHYCTIYPKVTTSVRLGVKSYGLEFFSRALPCFSELHSLFYPNGTKIIPQNIYELLTPGSSRLSYKKGGGEWNS</sequence>
<dbReference type="Pfam" id="PF03161">
    <property type="entry name" value="LAGLIDADG_2"/>
    <property type="match status" value="1"/>
</dbReference>
<protein>
    <recommendedName>
        <fullName evidence="1">Homing endonuclease LAGLIDADG domain-containing protein</fullName>
    </recommendedName>
</protein>
<feature type="domain" description="Homing endonuclease LAGLIDADG" evidence="1">
    <location>
        <begin position="14"/>
        <end position="92"/>
    </location>
</feature>
<organism evidence="2">
    <name type="scientific">Orbilia brochopaga</name>
    <dbReference type="NCBI Taxonomy" id="3140254"/>
    <lineage>
        <taxon>Eukaryota</taxon>
        <taxon>Fungi</taxon>
        <taxon>Dikarya</taxon>
        <taxon>Ascomycota</taxon>
        <taxon>Pezizomycotina</taxon>
        <taxon>Orbiliomycetes</taxon>
        <taxon>Orbiliales</taxon>
        <taxon>Orbiliaceae</taxon>
        <taxon>Orbilia</taxon>
    </lineage>
</organism>
<keyword evidence="2" id="KW-0496">Mitochondrion</keyword>
<gene>
    <name evidence="2" type="primary">orf107</name>
</gene>
<dbReference type="InterPro" id="IPR004860">
    <property type="entry name" value="LAGLIDADG_dom"/>
</dbReference>
<evidence type="ECO:0000313" key="2">
    <source>
        <dbReference type="EMBL" id="QCW06962.1"/>
    </source>
</evidence>
<dbReference type="EMBL" id="MK820635">
    <property type="protein sequence ID" value="QCW06962.1"/>
    <property type="molecule type" value="Genomic_DNA"/>
</dbReference>
<evidence type="ECO:0000259" key="1">
    <source>
        <dbReference type="Pfam" id="PF03161"/>
    </source>
</evidence>
<dbReference type="GO" id="GO:0004519">
    <property type="term" value="F:endonuclease activity"/>
    <property type="evidence" value="ECO:0007669"/>
    <property type="project" value="InterPro"/>
</dbReference>
<dbReference type="InterPro" id="IPR027434">
    <property type="entry name" value="Homing_endonucl"/>
</dbReference>
<dbReference type="SUPFAM" id="SSF55608">
    <property type="entry name" value="Homing endonucleases"/>
    <property type="match status" value="1"/>
</dbReference>
<geneLocation type="mitochondrion" evidence="2"/>
<accession>A0A4Y5MXR7</accession>
<dbReference type="AlphaFoldDB" id="A0A4Y5MXR7"/>
<name>A0A4Y5MXR7_9PEZI</name>